<organism evidence="2 3">
    <name type="scientific">Caerostris darwini</name>
    <dbReference type="NCBI Taxonomy" id="1538125"/>
    <lineage>
        <taxon>Eukaryota</taxon>
        <taxon>Metazoa</taxon>
        <taxon>Ecdysozoa</taxon>
        <taxon>Arthropoda</taxon>
        <taxon>Chelicerata</taxon>
        <taxon>Arachnida</taxon>
        <taxon>Araneae</taxon>
        <taxon>Araneomorphae</taxon>
        <taxon>Entelegynae</taxon>
        <taxon>Araneoidea</taxon>
        <taxon>Araneidae</taxon>
        <taxon>Caerostris</taxon>
    </lineage>
</organism>
<dbReference type="AlphaFoldDB" id="A0AAV4QST7"/>
<evidence type="ECO:0000313" key="2">
    <source>
        <dbReference type="EMBL" id="GIY12310.1"/>
    </source>
</evidence>
<evidence type="ECO:0000313" key="3">
    <source>
        <dbReference type="Proteomes" id="UP001054837"/>
    </source>
</evidence>
<keyword evidence="1" id="KW-0812">Transmembrane</keyword>
<accession>A0AAV4QST7</accession>
<proteinExistence type="predicted"/>
<dbReference type="Proteomes" id="UP001054837">
    <property type="component" value="Unassembled WGS sequence"/>
</dbReference>
<protein>
    <recommendedName>
        <fullName evidence="4">Transmembrane protein</fullName>
    </recommendedName>
</protein>
<keyword evidence="1" id="KW-1133">Transmembrane helix</keyword>
<name>A0AAV4QST7_9ARAC</name>
<comment type="caution">
    <text evidence="2">The sequence shown here is derived from an EMBL/GenBank/DDBJ whole genome shotgun (WGS) entry which is preliminary data.</text>
</comment>
<reference evidence="2 3" key="1">
    <citation type="submission" date="2021-06" db="EMBL/GenBank/DDBJ databases">
        <title>Caerostris darwini draft genome.</title>
        <authorList>
            <person name="Kono N."/>
            <person name="Arakawa K."/>
        </authorList>
    </citation>
    <scope>NUCLEOTIDE SEQUENCE [LARGE SCALE GENOMIC DNA]</scope>
</reference>
<gene>
    <name evidence="2" type="ORF">CDAR_266081</name>
</gene>
<keyword evidence="3" id="KW-1185">Reference proteome</keyword>
<feature type="transmembrane region" description="Helical" evidence="1">
    <location>
        <begin position="84"/>
        <end position="102"/>
    </location>
</feature>
<dbReference type="EMBL" id="BPLQ01005017">
    <property type="protein sequence ID" value="GIY12310.1"/>
    <property type="molecule type" value="Genomic_DNA"/>
</dbReference>
<sequence length="103" mass="11939">MFKGKGTEIYTSSIELALDIMAIILMTFSAETVQLKANDVCVSFLSSKRYKYSTVVNGKWVKLFEDRNVLSLTAWKMFTIRRSVLLYFFAWPFVYGLILVNFL</sequence>
<evidence type="ECO:0000256" key="1">
    <source>
        <dbReference type="SAM" id="Phobius"/>
    </source>
</evidence>
<evidence type="ECO:0008006" key="4">
    <source>
        <dbReference type="Google" id="ProtNLM"/>
    </source>
</evidence>
<keyword evidence="1" id="KW-0472">Membrane</keyword>